<dbReference type="InterPro" id="IPR036736">
    <property type="entry name" value="ACP-like_sf"/>
</dbReference>
<gene>
    <name evidence="2" type="ORF">EV672_10156</name>
</gene>
<evidence type="ECO:0000313" key="3">
    <source>
        <dbReference type="Proteomes" id="UP000294593"/>
    </source>
</evidence>
<dbReference type="EMBL" id="SNXW01000001">
    <property type="protein sequence ID" value="TDP87925.1"/>
    <property type="molecule type" value="Genomic_DNA"/>
</dbReference>
<dbReference type="RefSeq" id="WP_133605606.1">
    <property type="nucleotide sequence ID" value="NZ_JBASTO010000012.1"/>
</dbReference>
<dbReference type="OrthoDB" id="7066833at2"/>
<protein>
    <submittedName>
        <fullName evidence="2">Acyl carrier protein</fullName>
    </submittedName>
</protein>
<dbReference type="InterPro" id="IPR009081">
    <property type="entry name" value="PP-bd_ACP"/>
</dbReference>
<comment type="caution">
    <text evidence="2">The sequence shown here is derived from an EMBL/GenBank/DDBJ whole genome shotgun (WGS) entry which is preliminary data.</text>
</comment>
<dbReference type="Gene3D" id="1.10.1200.10">
    <property type="entry name" value="ACP-like"/>
    <property type="match status" value="1"/>
</dbReference>
<dbReference type="PROSITE" id="PS50075">
    <property type="entry name" value="CARRIER"/>
    <property type="match status" value="1"/>
</dbReference>
<accession>A0A4R6RP15</accession>
<evidence type="ECO:0000313" key="2">
    <source>
        <dbReference type="EMBL" id="TDP87925.1"/>
    </source>
</evidence>
<dbReference type="Proteomes" id="UP000294593">
    <property type="component" value="Unassembled WGS sequence"/>
</dbReference>
<sequence length="84" mass="9198">MSQTHITLAEALDMMADAFNEPLANVQPETARDSIPGWDSMGALMLIAELDERFGIELSAEASRQMRSVQHVLDFLAQHGVLSA</sequence>
<organism evidence="2 3">
    <name type="scientific">Aquabacterium commune</name>
    <dbReference type="NCBI Taxonomy" id="70586"/>
    <lineage>
        <taxon>Bacteria</taxon>
        <taxon>Pseudomonadati</taxon>
        <taxon>Pseudomonadota</taxon>
        <taxon>Betaproteobacteria</taxon>
        <taxon>Burkholderiales</taxon>
        <taxon>Aquabacterium</taxon>
    </lineage>
</organism>
<dbReference type="SUPFAM" id="SSF47336">
    <property type="entry name" value="ACP-like"/>
    <property type="match status" value="1"/>
</dbReference>
<proteinExistence type="predicted"/>
<evidence type="ECO:0000259" key="1">
    <source>
        <dbReference type="PROSITE" id="PS50075"/>
    </source>
</evidence>
<keyword evidence="3" id="KW-1185">Reference proteome</keyword>
<name>A0A4R6RP15_9BURK</name>
<feature type="domain" description="Carrier" evidence="1">
    <location>
        <begin position="2"/>
        <end position="80"/>
    </location>
</feature>
<dbReference type="AlphaFoldDB" id="A0A4R6RP15"/>
<reference evidence="2 3" key="1">
    <citation type="submission" date="2019-03" db="EMBL/GenBank/DDBJ databases">
        <title>Genomic Encyclopedia of Type Strains, Phase IV (KMG-IV): sequencing the most valuable type-strain genomes for metagenomic binning, comparative biology and taxonomic classification.</title>
        <authorList>
            <person name="Goeker M."/>
        </authorList>
    </citation>
    <scope>NUCLEOTIDE SEQUENCE [LARGE SCALE GENOMIC DNA]</scope>
    <source>
        <strain evidence="2 3">DSM 11901</strain>
    </source>
</reference>